<keyword evidence="7" id="KW-1185">Reference proteome</keyword>
<dbReference type="PROSITE" id="PS50901">
    <property type="entry name" value="FTSK"/>
    <property type="match status" value="1"/>
</dbReference>
<evidence type="ECO:0000313" key="6">
    <source>
        <dbReference type="EMBL" id="QDV68579.1"/>
    </source>
</evidence>
<organism evidence="6 7">
    <name type="scientific">Rosistilla carotiformis</name>
    <dbReference type="NCBI Taxonomy" id="2528017"/>
    <lineage>
        <taxon>Bacteria</taxon>
        <taxon>Pseudomonadati</taxon>
        <taxon>Planctomycetota</taxon>
        <taxon>Planctomycetia</taxon>
        <taxon>Pirellulales</taxon>
        <taxon>Pirellulaceae</taxon>
        <taxon>Rosistilla</taxon>
    </lineage>
</organism>
<dbReference type="SUPFAM" id="SSF52540">
    <property type="entry name" value="P-loop containing nucleoside triphosphate hydrolases"/>
    <property type="match status" value="1"/>
</dbReference>
<dbReference type="GO" id="GO:0003677">
    <property type="term" value="F:DNA binding"/>
    <property type="evidence" value="ECO:0007669"/>
    <property type="project" value="InterPro"/>
</dbReference>
<sequence>MNQRLQPPSFSREAAGSGVEISVSDVRQQIYLADPSSGTGSPSCCELGSAFHRLIASLLNSSLSELSTIFSGASVDDWSAELRDFGYRRELGPFLVGNAAALHGRGDAVMNLWAAVNEATHWLAELFWDHRQRQLRDGKRFNPCELANWFQAEVPLRLELTDAAWTQPVILKGVADSVLSLPGGRRCVIEYKLGKTAPQADLCQTTLYHQMLNDAGNSSLAVIGFLPKRSERLIEGDQIGDLQQQLKTLIGKLAGVDRPRVAPLPQRKPAPTATPVVSTSNPTTEADVQSIAKRLKAALNEADCESNFVGEPIIGPTFIRFTVNPARGVSPKKYLSIGDLLQIRLQSNRPPVIQTGAAITIDVQRPDRQFVAWDDIDLPASDPLHGCAKVLVGVGLDGKVRTADLADTTCSHLLVAGVSGSGKSEWLRTAVAGLIATNTPEQLQLVAIDPKRVAFHDLQGSPYLRCPVVFPGDADADIIAVLDELIEEMEERYASLDGCASLAEWINRHGKPVPRIVCVCDEYADIMLASTKQQKTIESRITRLGSKGRACGIHLILATQQPSRRTITGPIQSNLPGRVGLTMTSATESRMLFEQRGAEDLLMKGDLMFKDIGAPQRYQAVYLSDDQRRAIYLSSTRNVPTP</sequence>
<feature type="compositionally biased region" description="Polar residues" evidence="4">
    <location>
        <begin position="275"/>
        <end position="285"/>
    </location>
</feature>
<evidence type="ECO:0000256" key="3">
    <source>
        <dbReference type="PROSITE-ProRule" id="PRU00289"/>
    </source>
</evidence>
<dbReference type="InterPro" id="IPR027417">
    <property type="entry name" value="P-loop_NTPase"/>
</dbReference>
<evidence type="ECO:0000256" key="2">
    <source>
        <dbReference type="ARBA" id="ARBA00022840"/>
    </source>
</evidence>
<dbReference type="Proteomes" id="UP000315082">
    <property type="component" value="Chromosome"/>
</dbReference>
<dbReference type="EMBL" id="CP036348">
    <property type="protein sequence ID" value="QDV68579.1"/>
    <property type="molecule type" value="Genomic_DNA"/>
</dbReference>
<dbReference type="GO" id="GO:0005524">
    <property type="term" value="F:ATP binding"/>
    <property type="evidence" value="ECO:0007669"/>
    <property type="project" value="UniProtKB-UniRule"/>
</dbReference>
<evidence type="ECO:0000313" key="7">
    <source>
        <dbReference type="Proteomes" id="UP000315082"/>
    </source>
</evidence>
<reference evidence="6 7" key="1">
    <citation type="submission" date="2019-02" db="EMBL/GenBank/DDBJ databases">
        <title>Deep-cultivation of Planctomycetes and their phenomic and genomic characterization uncovers novel biology.</title>
        <authorList>
            <person name="Wiegand S."/>
            <person name="Jogler M."/>
            <person name="Boedeker C."/>
            <person name="Pinto D."/>
            <person name="Vollmers J."/>
            <person name="Rivas-Marin E."/>
            <person name="Kohn T."/>
            <person name="Peeters S.H."/>
            <person name="Heuer A."/>
            <person name="Rast P."/>
            <person name="Oberbeckmann S."/>
            <person name="Bunk B."/>
            <person name="Jeske O."/>
            <person name="Meyerdierks A."/>
            <person name="Storesund J.E."/>
            <person name="Kallscheuer N."/>
            <person name="Luecker S."/>
            <person name="Lage O.M."/>
            <person name="Pohl T."/>
            <person name="Merkel B.J."/>
            <person name="Hornburger P."/>
            <person name="Mueller R.-W."/>
            <person name="Bruemmer F."/>
            <person name="Labrenz M."/>
            <person name="Spormann A.M."/>
            <person name="Op den Camp H."/>
            <person name="Overmann J."/>
            <person name="Amann R."/>
            <person name="Jetten M.S.M."/>
            <person name="Mascher T."/>
            <person name="Medema M.H."/>
            <person name="Devos D.P."/>
            <person name="Kaster A.-K."/>
            <person name="Ovreas L."/>
            <person name="Rohde M."/>
            <person name="Galperin M.Y."/>
            <person name="Jogler C."/>
        </authorList>
    </citation>
    <scope>NUCLEOTIDE SEQUENCE [LARGE SCALE GENOMIC DNA]</scope>
    <source>
        <strain evidence="6 7">Poly24</strain>
    </source>
</reference>
<accession>A0A518JSR1</accession>
<gene>
    <name evidence="6" type="ORF">Poly24_22890</name>
</gene>
<dbReference type="RefSeq" id="WP_197452493.1">
    <property type="nucleotide sequence ID" value="NZ_CP036348.1"/>
</dbReference>
<name>A0A518JSR1_9BACT</name>
<dbReference type="KEGG" id="rcf:Poly24_22890"/>
<proteinExistence type="predicted"/>
<dbReference type="Gene3D" id="3.30.980.40">
    <property type="match status" value="1"/>
</dbReference>
<dbReference type="Gene3D" id="3.40.50.300">
    <property type="entry name" value="P-loop containing nucleotide triphosphate hydrolases"/>
    <property type="match status" value="1"/>
</dbReference>
<evidence type="ECO:0000256" key="4">
    <source>
        <dbReference type="SAM" id="MobiDB-lite"/>
    </source>
</evidence>
<dbReference type="Pfam" id="PF01580">
    <property type="entry name" value="FtsK_SpoIIIE"/>
    <property type="match status" value="2"/>
</dbReference>
<evidence type="ECO:0000259" key="5">
    <source>
        <dbReference type="PROSITE" id="PS50901"/>
    </source>
</evidence>
<dbReference type="PANTHER" id="PTHR22683">
    <property type="entry name" value="SPORULATION PROTEIN RELATED"/>
    <property type="match status" value="1"/>
</dbReference>
<protein>
    <submittedName>
        <fullName evidence="6">FtsK-like domain-containing protein</fullName>
    </submittedName>
</protein>
<evidence type="ECO:0000256" key="1">
    <source>
        <dbReference type="ARBA" id="ARBA00022741"/>
    </source>
</evidence>
<feature type="region of interest" description="Disordered" evidence="4">
    <location>
        <begin position="261"/>
        <end position="285"/>
    </location>
</feature>
<keyword evidence="1 3" id="KW-0547">Nucleotide-binding</keyword>
<dbReference type="InterPro" id="IPR002543">
    <property type="entry name" value="FtsK_dom"/>
</dbReference>
<feature type="domain" description="FtsK" evidence="5">
    <location>
        <begin position="397"/>
        <end position="590"/>
    </location>
</feature>
<dbReference type="AlphaFoldDB" id="A0A518JSR1"/>
<dbReference type="InterPro" id="IPR050206">
    <property type="entry name" value="FtsK/SpoIIIE/SftA"/>
</dbReference>
<feature type="binding site" evidence="3">
    <location>
        <begin position="417"/>
        <end position="424"/>
    </location>
    <ligand>
        <name>ATP</name>
        <dbReference type="ChEBI" id="CHEBI:30616"/>
    </ligand>
</feature>
<dbReference type="PANTHER" id="PTHR22683:SF1">
    <property type="entry name" value="TYPE VII SECRETION SYSTEM PROTEIN ESSC"/>
    <property type="match status" value="1"/>
</dbReference>
<keyword evidence="2 3" id="KW-0067">ATP-binding</keyword>